<gene>
    <name evidence="2" type="ORF">ALC62_06878</name>
</gene>
<evidence type="ECO:0000256" key="1">
    <source>
        <dbReference type="SAM" id="MobiDB-lite"/>
    </source>
</evidence>
<protein>
    <submittedName>
        <fullName evidence="2">Uncharacterized protein</fullName>
    </submittedName>
</protein>
<feature type="compositionally biased region" description="Basic residues" evidence="1">
    <location>
        <begin position="109"/>
        <end position="120"/>
    </location>
</feature>
<reference evidence="2 3" key="1">
    <citation type="submission" date="2016-03" db="EMBL/GenBank/DDBJ databases">
        <title>Cyphomyrmex costatus WGS genome.</title>
        <authorList>
            <person name="Nygaard S."/>
            <person name="Hu H."/>
            <person name="Boomsma J."/>
            <person name="Zhang G."/>
        </authorList>
    </citation>
    <scope>NUCLEOTIDE SEQUENCE [LARGE SCALE GENOMIC DNA]</scope>
    <source>
        <strain evidence="2">MS0001</strain>
        <tissue evidence="2">Whole body</tissue>
    </source>
</reference>
<evidence type="ECO:0000313" key="2">
    <source>
        <dbReference type="EMBL" id="KYN02329.1"/>
    </source>
</evidence>
<feature type="region of interest" description="Disordered" evidence="1">
    <location>
        <begin position="97"/>
        <end position="120"/>
    </location>
</feature>
<dbReference type="EMBL" id="KQ977492">
    <property type="protein sequence ID" value="KYN02329.1"/>
    <property type="molecule type" value="Genomic_DNA"/>
</dbReference>
<dbReference type="AlphaFoldDB" id="A0A151IIG4"/>
<proteinExistence type="predicted"/>
<keyword evidence="3" id="KW-1185">Reference proteome</keyword>
<name>A0A151IIG4_9HYME</name>
<organism evidence="2 3">
    <name type="scientific">Cyphomyrmex costatus</name>
    <dbReference type="NCBI Taxonomy" id="456900"/>
    <lineage>
        <taxon>Eukaryota</taxon>
        <taxon>Metazoa</taxon>
        <taxon>Ecdysozoa</taxon>
        <taxon>Arthropoda</taxon>
        <taxon>Hexapoda</taxon>
        <taxon>Insecta</taxon>
        <taxon>Pterygota</taxon>
        <taxon>Neoptera</taxon>
        <taxon>Endopterygota</taxon>
        <taxon>Hymenoptera</taxon>
        <taxon>Apocrita</taxon>
        <taxon>Aculeata</taxon>
        <taxon>Formicoidea</taxon>
        <taxon>Formicidae</taxon>
        <taxon>Myrmicinae</taxon>
        <taxon>Cyphomyrmex</taxon>
    </lineage>
</organism>
<evidence type="ECO:0000313" key="3">
    <source>
        <dbReference type="Proteomes" id="UP000078542"/>
    </source>
</evidence>
<dbReference type="Proteomes" id="UP000078542">
    <property type="component" value="Unassembled WGS sequence"/>
</dbReference>
<sequence>MQIRIEHSELDTAGRRLIMLPTFLIPERIGNKKENLQIDNIRIHLFQPLCGSEGRTIAVERTPYSRLWNGGRRHFRVGMEEVKQVVKSVLETVELASSRAADRNENRHGEKHRRKGALND</sequence>
<accession>A0A151IIG4</accession>